<feature type="domain" description="Cohesin" evidence="2">
    <location>
        <begin position="184"/>
        <end position="289"/>
    </location>
</feature>
<reference evidence="3" key="1">
    <citation type="submission" date="2020-10" db="EMBL/GenBank/DDBJ databases">
        <authorList>
            <person name="Gilroy R."/>
        </authorList>
    </citation>
    <scope>NUCLEOTIDE SEQUENCE</scope>
    <source>
        <strain evidence="3">USAMLcec3-3695</strain>
    </source>
</reference>
<accession>A0A9D1SES5</accession>
<reference evidence="3" key="2">
    <citation type="journal article" date="2021" name="PeerJ">
        <title>Extensive microbial diversity within the chicken gut microbiome revealed by metagenomics and culture.</title>
        <authorList>
            <person name="Gilroy R."/>
            <person name="Ravi A."/>
            <person name="Getino M."/>
            <person name="Pursley I."/>
            <person name="Horton D.L."/>
            <person name="Alikhan N.F."/>
            <person name="Baker D."/>
            <person name="Gharbi K."/>
            <person name="Hall N."/>
            <person name="Watson M."/>
            <person name="Adriaenssens E.M."/>
            <person name="Foster-Nyarko E."/>
            <person name="Jarju S."/>
            <person name="Secka A."/>
            <person name="Antonio M."/>
            <person name="Oren A."/>
            <person name="Chaudhuri R.R."/>
            <person name="La Ragione R."/>
            <person name="Hildebrand F."/>
            <person name="Pallen M.J."/>
        </authorList>
    </citation>
    <scope>NUCLEOTIDE SEQUENCE</scope>
    <source>
        <strain evidence="3">USAMLcec3-3695</strain>
    </source>
</reference>
<feature type="signal peptide" evidence="1">
    <location>
        <begin position="1"/>
        <end position="23"/>
    </location>
</feature>
<name>A0A9D1SES5_9FIRM</name>
<dbReference type="SUPFAM" id="SSF49384">
    <property type="entry name" value="Carbohydrate-binding domain"/>
    <property type="match status" value="3"/>
</dbReference>
<dbReference type="Pfam" id="PF00963">
    <property type="entry name" value="Cohesin"/>
    <property type="match status" value="3"/>
</dbReference>
<keyword evidence="1" id="KW-0732">Signal</keyword>
<evidence type="ECO:0000256" key="1">
    <source>
        <dbReference type="SAM" id="SignalP"/>
    </source>
</evidence>
<feature type="chain" id="PRO_5039000619" description="Cohesin domain-containing protein" evidence="1">
    <location>
        <begin position="24"/>
        <end position="774"/>
    </location>
</feature>
<dbReference type="CDD" id="cd08547">
    <property type="entry name" value="Type_II_cohesin"/>
    <property type="match status" value="2"/>
</dbReference>
<evidence type="ECO:0000259" key="2">
    <source>
        <dbReference type="Pfam" id="PF00963"/>
    </source>
</evidence>
<dbReference type="EMBL" id="DVNB01000046">
    <property type="protein sequence ID" value="HIU57007.1"/>
    <property type="molecule type" value="Genomic_DNA"/>
</dbReference>
<dbReference type="GO" id="GO:0030246">
    <property type="term" value="F:carbohydrate binding"/>
    <property type="evidence" value="ECO:0007669"/>
    <property type="project" value="InterPro"/>
</dbReference>
<sequence>MKKRITALFAAACLAANFTPAFAANEVTASVSADKTTAAQGENITVTVKVDGAENVNAAYYRLYYDPEVLEYVTYEEGDLMNFEYSQFPFVTNKVVDIDDETQRGQVTAVVGFDNDYNITDTEFFTVEFRVKADAEPGDYSSLFDFDPANSYVANVLDRTAMVSVFPDKITVTEAQAPTHELEAAVDNPTPSVGDTVTYTISASETAAFNAMQFDLDFDPSVLEFVGGEFANEGLGGVAVNGQDNTKVNYVWVSSDAQPVDISGTVATATFKVISVGDATVTASNFISSPDNMVFTMPQVNIAGTGVLSFECDNDTLTASDVMHVSVKAGSMEAQQGIQFDVKYDNSMLRYVADSIKINEAVNSNGITSTARLMEDGNIRFVLVCTDNTKTLSGDTELFSFDLKPAENAEGTAQLSFEDIAALPLMSSANKDITVYGNAVSEAVENVETLINAIPEEITDENYNDALAAYNAAKDAYDALTDDQKPLVNNYEKLLAAAAAFGNVAAVIEAIEALAPTAETYVDSKAAVEAARAMYGSLTDAAKANVTNYDKLTAAEETVAALTKQVEDAASAVNAVVTAAADNYADAKAAAEAYRALTESQKSAVVLNEGVSAEAFLESFAALEAQINSVEASISAIGAVTADNAVEKKELIDAARAAYDALNEAMRADVENYDTLAMAEALYVQYVGIEITVTRADASYTVDINDLRGSAVPQTVIIALYEDGIPVSMSIVSSDAAEPVTVDADTANEECRVFVWNSLDGMIPFTGAHIEYAY</sequence>
<protein>
    <recommendedName>
        <fullName evidence="2">Cohesin domain-containing protein</fullName>
    </recommendedName>
</protein>
<organism evidence="3 4">
    <name type="scientific">Candidatus Ornithomonoglobus merdipullorum</name>
    <dbReference type="NCBI Taxonomy" id="2840895"/>
    <lineage>
        <taxon>Bacteria</taxon>
        <taxon>Bacillati</taxon>
        <taxon>Bacillota</taxon>
        <taxon>Clostridia</taxon>
        <taxon>Candidatus Ornithomonoglobus</taxon>
    </lineage>
</organism>
<feature type="domain" description="Cohesin" evidence="2">
    <location>
        <begin position="31"/>
        <end position="144"/>
    </location>
</feature>
<comment type="caution">
    <text evidence="3">The sequence shown here is derived from an EMBL/GenBank/DDBJ whole genome shotgun (WGS) entry which is preliminary data.</text>
</comment>
<gene>
    <name evidence="3" type="ORF">IAA61_04235</name>
</gene>
<proteinExistence type="predicted"/>
<feature type="domain" description="Cohesin" evidence="2">
    <location>
        <begin position="336"/>
        <end position="423"/>
    </location>
</feature>
<dbReference type="GO" id="GO:0000272">
    <property type="term" value="P:polysaccharide catabolic process"/>
    <property type="evidence" value="ECO:0007669"/>
    <property type="project" value="InterPro"/>
</dbReference>
<dbReference type="InterPro" id="IPR002102">
    <property type="entry name" value="Cohesin_dom"/>
</dbReference>
<evidence type="ECO:0000313" key="4">
    <source>
        <dbReference type="Proteomes" id="UP000824109"/>
    </source>
</evidence>
<dbReference type="AlphaFoldDB" id="A0A9D1SES5"/>
<dbReference type="Proteomes" id="UP000824109">
    <property type="component" value="Unassembled WGS sequence"/>
</dbReference>
<dbReference type="InterPro" id="IPR008965">
    <property type="entry name" value="CBM2/CBM3_carb-bd_dom_sf"/>
</dbReference>
<dbReference type="Gene3D" id="2.60.40.680">
    <property type="match status" value="3"/>
</dbReference>
<evidence type="ECO:0000313" key="3">
    <source>
        <dbReference type="EMBL" id="HIU57007.1"/>
    </source>
</evidence>